<evidence type="ECO:0000256" key="1">
    <source>
        <dbReference type="ARBA" id="ARBA00022553"/>
    </source>
</evidence>
<dbReference type="RefSeq" id="WP_018517664.1">
    <property type="nucleotide sequence ID" value="NZ_CP025507.1"/>
</dbReference>
<sequence length="126" mass="13654">MPTILILEDEPFIALDIETVLEGCGHRSFVTLSTCSDAVSWLKENSPSAAIVDPRLSDGVCTAVARHLVNCDLPFILYSGESESVYELEPAFAEGHLLMKPASPEQLVEAVETALYGCDPRRKSGT</sequence>
<dbReference type="SMART" id="SM00448">
    <property type="entry name" value="REC"/>
    <property type="match status" value="1"/>
</dbReference>
<keyword evidence="3" id="KW-0804">Transcription</keyword>
<keyword evidence="4" id="KW-0614">Plasmid</keyword>
<dbReference type="SUPFAM" id="SSF52172">
    <property type="entry name" value="CheY-like"/>
    <property type="match status" value="1"/>
</dbReference>
<evidence type="ECO:0000256" key="2">
    <source>
        <dbReference type="ARBA" id="ARBA00023015"/>
    </source>
</evidence>
<evidence type="ECO:0000256" key="3">
    <source>
        <dbReference type="ARBA" id="ARBA00023163"/>
    </source>
</evidence>
<dbReference type="Gene3D" id="3.40.50.2300">
    <property type="match status" value="1"/>
</dbReference>
<reference evidence="5" key="1">
    <citation type="journal article" date="2020" name="Mol. Plant Microbe">
        <title>Rhizobial microsymbionts of the narrowly endemic Oxytropis species growing in Kamchatka are characterized by significant genetic diversity and possess a set of genes that are associated with T3SS and T6SS secretion systems and can affect the development of symbiosis.</title>
        <authorList>
            <person name="Safronova V."/>
            <person name="Guro P."/>
            <person name="Sazanova A."/>
            <person name="Kuznetsova I."/>
            <person name="Belimov A."/>
            <person name="Yakubov V."/>
            <person name="Chirak E."/>
            <person name="Afonin A."/>
            <person name="Gogolev Y."/>
            <person name="Andronov E."/>
            <person name="Tikhonovich I."/>
        </authorList>
    </citation>
    <scope>NUCLEOTIDE SEQUENCE [LARGE SCALE GENOMIC DNA]</scope>
    <source>
        <strain evidence="5">RCAM0610</strain>
        <plasmid evidence="5">p_1</plasmid>
    </source>
</reference>
<keyword evidence="1" id="KW-0597">Phosphoprotein</keyword>
<dbReference type="GO" id="GO:0000160">
    <property type="term" value="P:phosphorelay signal transduction system"/>
    <property type="evidence" value="ECO:0007669"/>
    <property type="project" value="InterPro"/>
</dbReference>
<geneLocation type="plasmid" evidence="4 5">
    <name>p_1</name>
</geneLocation>
<dbReference type="PROSITE" id="PS50110">
    <property type="entry name" value="RESPONSE_REGULATORY"/>
    <property type="match status" value="1"/>
</dbReference>
<gene>
    <name evidence="4" type="ORF">HB770_33645</name>
</gene>
<dbReference type="PANTHER" id="PTHR44591">
    <property type="entry name" value="STRESS RESPONSE REGULATOR PROTEIN 1"/>
    <property type="match status" value="1"/>
</dbReference>
<name>A0A2L1CRX7_RHILV</name>
<keyword evidence="2" id="KW-0805">Transcription regulation</keyword>
<protein>
    <submittedName>
        <fullName evidence="4">Response regulator</fullName>
    </submittedName>
</protein>
<dbReference type="EMBL" id="CP050552">
    <property type="protein sequence ID" value="QND43939.1"/>
    <property type="molecule type" value="Genomic_DNA"/>
</dbReference>
<evidence type="ECO:0000313" key="4">
    <source>
        <dbReference type="EMBL" id="QND43939.1"/>
    </source>
</evidence>
<dbReference type="PANTHER" id="PTHR44591:SF3">
    <property type="entry name" value="RESPONSE REGULATORY DOMAIN-CONTAINING PROTEIN"/>
    <property type="match status" value="1"/>
</dbReference>
<evidence type="ECO:0000313" key="5">
    <source>
        <dbReference type="Proteomes" id="UP000515518"/>
    </source>
</evidence>
<organism evidence="4 5">
    <name type="scientific">Rhizobium leguminosarum bv. viciae</name>
    <dbReference type="NCBI Taxonomy" id="387"/>
    <lineage>
        <taxon>Bacteria</taxon>
        <taxon>Pseudomonadati</taxon>
        <taxon>Pseudomonadota</taxon>
        <taxon>Alphaproteobacteria</taxon>
        <taxon>Hyphomicrobiales</taxon>
        <taxon>Rhizobiaceae</taxon>
        <taxon>Rhizobium/Agrobacterium group</taxon>
        <taxon>Rhizobium</taxon>
    </lineage>
</organism>
<dbReference type="Proteomes" id="UP000515518">
    <property type="component" value="Plasmid p_1"/>
</dbReference>
<dbReference type="InterPro" id="IPR050595">
    <property type="entry name" value="Bact_response_regulator"/>
</dbReference>
<proteinExistence type="predicted"/>
<dbReference type="InterPro" id="IPR011006">
    <property type="entry name" value="CheY-like_superfamily"/>
</dbReference>
<accession>A0A2L1CRX7</accession>
<dbReference type="AlphaFoldDB" id="A0A2L1CRX7"/>
<dbReference type="InterPro" id="IPR001789">
    <property type="entry name" value="Sig_transdc_resp-reg_receiver"/>
</dbReference>